<dbReference type="PIRSF" id="PIRSF036625">
    <property type="entry name" value="GAF_ANTAR"/>
    <property type="match status" value="1"/>
</dbReference>
<dbReference type="Gene3D" id="1.10.10.10">
    <property type="entry name" value="Winged helix-like DNA-binding domain superfamily/Winged helix DNA-binding domain"/>
    <property type="match status" value="1"/>
</dbReference>
<sequence>MRDARATLRAALHDNENELDALARVIRACVDVLPVDGASVSAMSGPRERETLYASDKIAARIEDIQFSLGEGPCFEAFASRRPVLVPDLPQASVQEWPMFAATVNPLPVGAIFAFPLQAGAIGIGAIDLYRRRPGWLSAEELAVALEVVDVVTAVLLGVLLGEANGTDGLRGVLSPGREQVHQATGMVLAALGVSAEEALSRLRGYAFVVDRSLDEVAEDIVSRRLSPLELGR</sequence>
<organism evidence="4 5">
    <name type="scientific">Lentzea guizhouensis</name>
    <dbReference type="NCBI Taxonomy" id="1586287"/>
    <lineage>
        <taxon>Bacteria</taxon>
        <taxon>Bacillati</taxon>
        <taxon>Actinomycetota</taxon>
        <taxon>Actinomycetes</taxon>
        <taxon>Pseudonocardiales</taxon>
        <taxon>Pseudonocardiaceae</taxon>
        <taxon>Lentzea</taxon>
    </lineage>
</organism>
<dbReference type="Proteomes" id="UP000093053">
    <property type="component" value="Chromosome"/>
</dbReference>
<dbReference type="GO" id="GO:0003723">
    <property type="term" value="F:RNA binding"/>
    <property type="evidence" value="ECO:0007669"/>
    <property type="project" value="InterPro"/>
</dbReference>
<evidence type="ECO:0000256" key="1">
    <source>
        <dbReference type="ARBA" id="ARBA00023015"/>
    </source>
</evidence>
<evidence type="ECO:0000256" key="2">
    <source>
        <dbReference type="ARBA" id="ARBA00023163"/>
    </source>
</evidence>
<keyword evidence="2" id="KW-0804">Transcription</keyword>
<dbReference type="SMART" id="SM01012">
    <property type="entry name" value="ANTAR"/>
    <property type="match status" value="1"/>
</dbReference>
<dbReference type="SUPFAM" id="SSF55781">
    <property type="entry name" value="GAF domain-like"/>
    <property type="match status" value="1"/>
</dbReference>
<dbReference type="InterPro" id="IPR005561">
    <property type="entry name" value="ANTAR"/>
</dbReference>
<proteinExistence type="predicted"/>
<dbReference type="InterPro" id="IPR003018">
    <property type="entry name" value="GAF"/>
</dbReference>
<dbReference type="KEGG" id="led:BBK82_35465"/>
<feature type="domain" description="ANTAR" evidence="3">
    <location>
        <begin position="138"/>
        <end position="222"/>
    </location>
</feature>
<evidence type="ECO:0000259" key="3">
    <source>
        <dbReference type="SMART" id="SM01012"/>
    </source>
</evidence>
<dbReference type="InterPro" id="IPR036388">
    <property type="entry name" value="WH-like_DNA-bd_sf"/>
</dbReference>
<protein>
    <recommendedName>
        <fullName evidence="3">ANTAR domain-containing protein</fullName>
    </recommendedName>
</protein>
<dbReference type="Gene3D" id="3.30.450.40">
    <property type="match status" value="1"/>
</dbReference>
<accession>A0A1B2HZZ2</accession>
<dbReference type="Pfam" id="PF03861">
    <property type="entry name" value="ANTAR"/>
    <property type="match status" value="1"/>
</dbReference>
<dbReference type="Pfam" id="PF13185">
    <property type="entry name" value="GAF_2"/>
    <property type="match status" value="1"/>
</dbReference>
<keyword evidence="1" id="KW-0805">Transcription regulation</keyword>
<evidence type="ECO:0000313" key="4">
    <source>
        <dbReference type="EMBL" id="ANZ43282.1"/>
    </source>
</evidence>
<name>A0A1B2HZZ2_9PSEU</name>
<reference evidence="4 5" key="1">
    <citation type="submission" date="2016-07" db="EMBL/GenBank/DDBJ databases">
        <title>Complete genome sequence of the Lentzea guizhouensis DHS C013.</title>
        <authorList>
            <person name="Cao C."/>
        </authorList>
    </citation>
    <scope>NUCLEOTIDE SEQUENCE [LARGE SCALE GENOMIC DNA]</scope>
    <source>
        <strain evidence="4 5">DHS C013</strain>
    </source>
</reference>
<dbReference type="EMBL" id="CP016793">
    <property type="protein sequence ID" value="ANZ43282.1"/>
    <property type="molecule type" value="Genomic_DNA"/>
</dbReference>
<dbReference type="InterPro" id="IPR029016">
    <property type="entry name" value="GAF-like_dom_sf"/>
</dbReference>
<evidence type="ECO:0000313" key="5">
    <source>
        <dbReference type="Proteomes" id="UP000093053"/>
    </source>
</evidence>
<gene>
    <name evidence="4" type="ORF">BBK82_35465</name>
</gene>
<dbReference type="STRING" id="1586287.BBK82_35465"/>
<dbReference type="AlphaFoldDB" id="A0A1B2HZZ2"/>
<keyword evidence="5" id="KW-1185">Reference proteome</keyword>
<dbReference type="InterPro" id="IPR012074">
    <property type="entry name" value="GAF_ANTAR"/>
</dbReference>